<dbReference type="PANTHER" id="PTHR42993:SF1">
    <property type="entry name" value="MAOC-LIKE DEHYDRATASE DOMAIN-CONTAINING PROTEIN"/>
    <property type="match status" value="1"/>
</dbReference>
<dbReference type="InterPro" id="IPR029069">
    <property type="entry name" value="HotDog_dom_sf"/>
</dbReference>
<dbReference type="AlphaFoldDB" id="I1YH63"/>
<evidence type="ECO:0000313" key="2">
    <source>
        <dbReference type="EMBL" id="AFJ02256.1"/>
    </source>
</evidence>
<keyword evidence="3" id="KW-1185">Reference proteome</keyword>
<reference evidence="2 3" key="1">
    <citation type="journal article" date="2012" name="J. Bacteriol.">
        <title>Complete genome sequences of Methylophaga sp. strain JAM1 and Methylophaga sp. strain JAM7.</title>
        <authorList>
            <person name="Villeneuve C."/>
            <person name="Martineau C."/>
            <person name="Mauffrey F."/>
            <person name="Villemur R."/>
        </authorList>
    </citation>
    <scope>NUCLEOTIDE SEQUENCE [LARGE SCALE GENOMIC DNA]</scope>
    <source>
        <strain evidence="2 3">JAM7</strain>
    </source>
</reference>
<protein>
    <submittedName>
        <fullName evidence="2">Acyl dehydratase</fullName>
    </submittedName>
</protein>
<dbReference type="InterPro" id="IPR039375">
    <property type="entry name" value="NodN-like"/>
</dbReference>
<dbReference type="EMBL" id="CP003380">
    <property type="protein sequence ID" value="AFJ02256.1"/>
    <property type="molecule type" value="Genomic_DNA"/>
</dbReference>
<feature type="domain" description="MaoC-like" evidence="1">
    <location>
        <begin position="89"/>
        <end position="202"/>
    </location>
</feature>
<name>I1YH63_METFJ</name>
<dbReference type="STRING" id="754477.Q7C_1101"/>
<dbReference type="Gene3D" id="3.10.129.10">
    <property type="entry name" value="Hotdog Thioesterase"/>
    <property type="match status" value="1"/>
</dbReference>
<dbReference type="CDD" id="cd03450">
    <property type="entry name" value="NodN"/>
    <property type="match status" value="1"/>
</dbReference>
<dbReference type="Pfam" id="PF01575">
    <property type="entry name" value="MaoC_dehydratas"/>
    <property type="match status" value="1"/>
</dbReference>
<proteinExistence type="predicted"/>
<evidence type="ECO:0000313" key="3">
    <source>
        <dbReference type="Proteomes" id="UP000009145"/>
    </source>
</evidence>
<accession>I1YH63</accession>
<sequence length="224" mass="25881">MRLVESLKHGQEKIESMNAGLRLKVEATLRELPNRLNRTLTDMRNISLPWGQLLFWQTPPETHETIDPLIAQRQVMVRLQQQFTTTEDVGDWYTLNQKSIDRFASVTGDMQWIHTDPQRAATESPFKSTVAHGFLTLSLIPMLTDSVDPKHNPYPEAKMVVNTGLEQVRFLSPVKPGMRIRANSRIIDIREMKRSIELVREVTIEIENSKRVACIAQLVMRLYF</sequence>
<evidence type="ECO:0000259" key="1">
    <source>
        <dbReference type="Pfam" id="PF01575"/>
    </source>
</evidence>
<organism evidence="2 3">
    <name type="scientific">Methylophaga frappieri (strain ATCC BAA-2434 / DSM 25690 / JAM7)</name>
    <dbReference type="NCBI Taxonomy" id="754477"/>
    <lineage>
        <taxon>Bacteria</taxon>
        <taxon>Pseudomonadati</taxon>
        <taxon>Pseudomonadota</taxon>
        <taxon>Gammaproteobacteria</taxon>
        <taxon>Thiotrichales</taxon>
        <taxon>Piscirickettsiaceae</taxon>
        <taxon>Methylophaga</taxon>
    </lineage>
</organism>
<dbReference type="HOGENOM" id="CLU_108911_1_0_6"/>
<gene>
    <name evidence="2" type="ordered locus">Q7C_1101</name>
</gene>
<dbReference type="eggNOG" id="COG2030">
    <property type="taxonomic scope" value="Bacteria"/>
</dbReference>
<dbReference type="PATRIC" id="fig|754477.3.peg.1081"/>
<dbReference type="RefSeq" id="WP_014703676.1">
    <property type="nucleotide sequence ID" value="NC_017856.1"/>
</dbReference>
<dbReference type="SUPFAM" id="SSF54637">
    <property type="entry name" value="Thioesterase/thiol ester dehydrase-isomerase"/>
    <property type="match status" value="1"/>
</dbReference>
<dbReference type="PANTHER" id="PTHR42993">
    <property type="entry name" value="MAOC-LIKE DEHYDRATASE DOMAIN-CONTAINING PROTEIN"/>
    <property type="match status" value="1"/>
</dbReference>
<dbReference type="KEGG" id="mec:Q7C_1101"/>
<dbReference type="InterPro" id="IPR002539">
    <property type="entry name" value="MaoC-like_dom"/>
</dbReference>
<dbReference type="OrthoDB" id="9801735at2"/>
<dbReference type="Proteomes" id="UP000009145">
    <property type="component" value="Chromosome"/>
</dbReference>